<comment type="function">
    <text evidence="9">Promotes plant cell differentiation, organogenesis and somatic embryogenesis as well as cell proliferation.</text>
</comment>
<feature type="signal peptide" evidence="9">
    <location>
        <begin position="1"/>
        <end position="21"/>
    </location>
</feature>
<dbReference type="PANTHER" id="PTHR33285">
    <property type="entry name" value="PHYTOSULFOKINES 3"/>
    <property type="match status" value="1"/>
</dbReference>
<evidence type="ECO:0000256" key="4">
    <source>
        <dbReference type="ARBA" id="ARBA00022525"/>
    </source>
</evidence>
<dbReference type="AlphaFoldDB" id="A0A5J5AJC4"/>
<organism evidence="11 12">
    <name type="scientific">Nyssa sinensis</name>
    <dbReference type="NCBI Taxonomy" id="561372"/>
    <lineage>
        <taxon>Eukaryota</taxon>
        <taxon>Viridiplantae</taxon>
        <taxon>Streptophyta</taxon>
        <taxon>Embryophyta</taxon>
        <taxon>Tracheophyta</taxon>
        <taxon>Spermatophyta</taxon>
        <taxon>Magnoliopsida</taxon>
        <taxon>eudicotyledons</taxon>
        <taxon>Gunneridae</taxon>
        <taxon>Pentapetalae</taxon>
        <taxon>asterids</taxon>
        <taxon>Cornales</taxon>
        <taxon>Nyssaceae</taxon>
        <taxon>Nyssa</taxon>
    </lineage>
</organism>
<evidence type="ECO:0000313" key="12">
    <source>
        <dbReference type="Proteomes" id="UP000325577"/>
    </source>
</evidence>
<evidence type="ECO:0000256" key="8">
    <source>
        <dbReference type="ARBA" id="ARBA00023030"/>
    </source>
</evidence>
<dbReference type="EMBL" id="CM018044">
    <property type="protein sequence ID" value="KAA8529261.1"/>
    <property type="molecule type" value="Genomic_DNA"/>
</dbReference>
<keyword evidence="8 9" id="KW-0339">Growth factor</keyword>
<dbReference type="GO" id="GO:0030154">
    <property type="term" value="P:cell differentiation"/>
    <property type="evidence" value="ECO:0007669"/>
    <property type="project" value="UniProtKB-UniRule"/>
</dbReference>
<keyword evidence="7 9" id="KW-0221">Differentiation</keyword>
<keyword evidence="6 9" id="KW-0732">Signal</keyword>
<dbReference type="GO" id="GO:0008283">
    <property type="term" value="P:cell population proliferation"/>
    <property type="evidence" value="ECO:0007669"/>
    <property type="project" value="UniProtKB-UniRule"/>
</dbReference>
<dbReference type="PANTHER" id="PTHR33285:SF55">
    <property type="entry name" value="PHYTOSULFOKINES 3"/>
    <property type="match status" value="1"/>
</dbReference>
<keyword evidence="5 9" id="KW-0765">Sulfation</keyword>
<feature type="region of interest" description="Disordered" evidence="10">
    <location>
        <begin position="24"/>
        <end position="57"/>
    </location>
</feature>
<comment type="similarity">
    <text evidence="2 9">Belongs to the phytosulfokine family.</text>
</comment>
<proteinExistence type="inferred from homology"/>
<dbReference type="InterPro" id="IPR009438">
    <property type="entry name" value="Phytosulfokine"/>
</dbReference>
<comment type="PTM">
    <text evidence="9">PSK-alpha is produced by endopeptidase digestion. PSK-beta is produced from PSK-alpha by exopeptidase digestion.</text>
</comment>
<dbReference type="Pfam" id="PF06404">
    <property type="entry name" value="PSK"/>
    <property type="match status" value="1"/>
</dbReference>
<keyword evidence="4 9" id="KW-0964">Secreted</keyword>
<dbReference type="Proteomes" id="UP000325577">
    <property type="component" value="Linkage Group LG20"/>
</dbReference>
<dbReference type="GO" id="GO:0005576">
    <property type="term" value="C:extracellular region"/>
    <property type="evidence" value="ECO:0007669"/>
    <property type="project" value="UniProtKB-SubCell"/>
</dbReference>
<evidence type="ECO:0000256" key="9">
    <source>
        <dbReference type="RuleBase" id="RU368031"/>
    </source>
</evidence>
<keyword evidence="3 9" id="KW-0217">Developmental protein</keyword>
<name>A0A5J5AJC4_9ASTE</name>
<comment type="subcellular location">
    <subcellularLocation>
        <location evidence="1 9">Secreted</location>
    </subcellularLocation>
</comment>
<dbReference type="OrthoDB" id="1937224at2759"/>
<keyword evidence="12" id="KW-1185">Reference proteome</keyword>
<evidence type="ECO:0000256" key="5">
    <source>
        <dbReference type="ARBA" id="ARBA00022641"/>
    </source>
</evidence>
<sequence>MANSFFFYIIALLLLSSHAKARPIPTTTWPDSNPHESPSSSVPSKPSPEEASIEDDGCRDLESEWCLIRRSMVDHTDYIYTQDINGP</sequence>
<evidence type="ECO:0000313" key="11">
    <source>
        <dbReference type="EMBL" id="KAA8529261.1"/>
    </source>
</evidence>
<evidence type="ECO:0000256" key="2">
    <source>
        <dbReference type="ARBA" id="ARBA00010781"/>
    </source>
</evidence>
<gene>
    <name evidence="11" type="ORF">F0562_033940</name>
</gene>
<protein>
    <recommendedName>
        <fullName evidence="9">Phytosulfokine</fullName>
    </recommendedName>
    <component>
        <recommendedName>
            <fullName evidence="9">Phytosulfokine-alpha</fullName>
            <shortName evidence="9">PSK-alpha</shortName>
            <shortName evidence="9">Phytosulfokine-a</shortName>
        </recommendedName>
    </component>
    <component>
        <recommendedName>
            <fullName evidence="9">Phytosulfokine-beta</fullName>
            <shortName evidence="9">PSK-beta</shortName>
            <shortName evidence="9">Phytosulfokine-b</shortName>
        </recommendedName>
    </component>
</protein>
<evidence type="ECO:0000256" key="1">
    <source>
        <dbReference type="ARBA" id="ARBA00004613"/>
    </source>
</evidence>
<accession>A0A5J5AJC4</accession>
<evidence type="ECO:0000256" key="7">
    <source>
        <dbReference type="ARBA" id="ARBA00022782"/>
    </source>
</evidence>
<dbReference type="GO" id="GO:0008083">
    <property type="term" value="F:growth factor activity"/>
    <property type="evidence" value="ECO:0007669"/>
    <property type="project" value="UniProtKB-UniRule"/>
</dbReference>
<reference evidence="11 12" key="1">
    <citation type="submission" date="2019-09" db="EMBL/GenBank/DDBJ databases">
        <title>A chromosome-level genome assembly of the Chinese tupelo Nyssa sinensis.</title>
        <authorList>
            <person name="Yang X."/>
            <person name="Kang M."/>
            <person name="Yang Y."/>
            <person name="Xiong H."/>
            <person name="Wang M."/>
            <person name="Zhang Z."/>
            <person name="Wang Z."/>
            <person name="Wu H."/>
            <person name="Ma T."/>
            <person name="Liu J."/>
            <person name="Xi Z."/>
        </authorList>
    </citation>
    <scope>NUCLEOTIDE SEQUENCE [LARGE SCALE GENOMIC DNA]</scope>
    <source>
        <strain evidence="11">J267</strain>
        <tissue evidence="11">Leaf</tissue>
    </source>
</reference>
<evidence type="ECO:0000256" key="3">
    <source>
        <dbReference type="ARBA" id="ARBA00022473"/>
    </source>
</evidence>
<evidence type="ECO:0000256" key="6">
    <source>
        <dbReference type="ARBA" id="ARBA00022729"/>
    </source>
</evidence>
<feature type="compositionally biased region" description="Low complexity" evidence="10">
    <location>
        <begin position="30"/>
        <end position="44"/>
    </location>
</feature>
<evidence type="ECO:0000256" key="10">
    <source>
        <dbReference type="SAM" id="MobiDB-lite"/>
    </source>
</evidence>
<comment type="PTM">
    <text evidence="9">Sulfation is important for activity and for the binding to a putative membrane receptor.</text>
</comment>
<feature type="chain" id="PRO_5031602205" description="Phytosulfokine" evidence="9">
    <location>
        <begin position="22"/>
        <end position="87"/>
    </location>
</feature>